<proteinExistence type="predicted"/>
<comment type="caution">
    <text evidence="1">The sequence shown here is derived from an EMBL/GenBank/DDBJ whole genome shotgun (WGS) entry which is preliminary data.</text>
</comment>
<keyword evidence="1" id="KW-0378">Hydrolase</keyword>
<keyword evidence="1" id="KW-0645">Protease</keyword>
<dbReference type="Gene3D" id="1.10.390.10">
    <property type="entry name" value="Neutral Protease Domain 2"/>
    <property type="match status" value="1"/>
</dbReference>
<dbReference type="InterPro" id="IPR027268">
    <property type="entry name" value="Peptidase_M4/M1_CTD_sf"/>
</dbReference>
<dbReference type="RefSeq" id="WP_115927943.1">
    <property type="nucleotide sequence ID" value="NZ_QNVV01000006.1"/>
</dbReference>
<reference evidence="1 2" key="1">
    <citation type="submission" date="2018-06" db="EMBL/GenBank/DDBJ databases">
        <title>Novel Chryseobacterium species.</title>
        <authorList>
            <person name="Newman J."/>
            <person name="Hugo C."/>
            <person name="Oosthuizen L."/>
            <person name="Charimba G."/>
        </authorList>
    </citation>
    <scope>NUCLEOTIDE SEQUENCE [LARGE SCALE GENOMIC DNA]</scope>
    <source>
        <strain evidence="1 2">7_F195</strain>
    </source>
</reference>
<accession>A0A3D9B2Z0</accession>
<dbReference type="Proteomes" id="UP000256257">
    <property type="component" value="Unassembled WGS sequence"/>
</dbReference>
<name>A0A3D9B2Z0_9FLAO</name>
<protein>
    <submittedName>
        <fullName evidence="1">Aminopeptidase</fullName>
    </submittedName>
</protein>
<keyword evidence="2" id="KW-1185">Reference proteome</keyword>
<keyword evidence="1" id="KW-0031">Aminopeptidase</keyword>
<evidence type="ECO:0000313" key="2">
    <source>
        <dbReference type="Proteomes" id="UP000256257"/>
    </source>
</evidence>
<dbReference type="GO" id="GO:0004177">
    <property type="term" value="F:aminopeptidase activity"/>
    <property type="evidence" value="ECO:0007669"/>
    <property type="project" value="UniProtKB-KW"/>
</dbReference>
<dbReference type="EMBL" id="QNVV01000006">
    <property type="protein sequence ID" value="REC47995.1"/>
    <property type="molecule type" value="Genomic_DNA"/>
</dbReference>
<dbReference type="OrthoDB" id="9813075at2"/>
<dbReference type="AlphaFoldDB" id="A0A3D9B2Z0"/>
<sequence>MSLYHHYLKKISICLILFWGTLQVSAQKDSIHIEAKLSADRKILEVNQKIVYYNYSDKDLNTVKLLNWVSAYNRRGTSLVYRKLEDRNNDLHFAKGDQVGKLLELNITNSENENIPLNTLADENLFLPLKKVVKPGESITLQLQYTMQLPDKRFTGYGTSGQNTALKYFFIVPDHFDPDNISPRSYNDIEESVSFNTYWTINFDIPVNHFIEGNLPQIQMNSFKGYLDSDPEFLISQTQYPSIKINNEGIDTEIKFGYTLKPEEKQNLEFYLPLHLKFLKEKTGALPGRIFISDKFRNNEDFFGNNDITFWKFRFRLFTDAEKTDLDYFGIITKKVLDQNIIADKEKDHWFKNGLKSYLEIQYLKKFYRDTKILGNLPETRIFGLKPLKLFHASKVKLLDRYGLAYQYIMLQNLDQKIGEDFSALSNFNDMAISGFETGSLFSYSAEKMGSDSFNEIVKNYVSRNSGKRTHPEDFLKDLSQKDTSTSYLTDFFKQKNRVNFRLKHIDKENDSLQIRIAKNTNASIPVKLETETREGEKKVYWIDTEEDKRMTSLSVPASDNIYKVTLNSGYIFPESSYRDNFLYAKGLFSNAKKIKFKLIKDIPNPEYNEIYVSPRVRFNNTYDKFLLGVNLKNQSLFDQKFLYSVTPTYSTGTGKLTGSGAVSYSFLPAESFIRSLTFGVSGAYFHYDYGLAYRKASIASTLSFRKDPRSTVSRSIGISYNYFERDLSAKMIANNDYSKYNLWSAGYGYSDSQMIHEKSLSLSTQGMEDFNKVTAEGFYRWEFAPRQKLSLRLFAGYFLRNDTRNNLFNYGISRVSNYAFSYSLLGESASSGLLSQQFILADGGFKSFIPGTVNQWITSMNVDSSVWKIFHVYADAGIYKNKDMPAKFIWDSGIKVRIIPDFLEVYFPIQSSLGFEPAFKDYAKRIRYTLVLNLGSIINAARRGWY</sequence>
<evidence type="ECO:0000313" key="1">
    <source>
        <dbReference type="EMBL" id="REC47995.1"/>
    </source>
</evidence>
<gene>
    <name evidence="1" type="ORF">DRF67_08875</name>
</gene>
<organism evidence="1 2">
    <name type="scientific">Chryseobacterium pennipullorum</name>
    <dbReference type="NCBI Taxonomy" id="2258963"/>
    <lineage>
        <taxon>Bacteria</taxon>
        <taxon>Pseudomonadati</taxon>
        <taxon>Bacteroidota</taxon>
        <taxon>Flavobacteriia</taxon>
        <taxon>Flavobacteriales</taxon>
        <taxon>Weeksellaceae</taxon>
        <taxon>Chryseobacterium group</taxon>
        <taxon>Chryseobacterium</taxon>
    </lineage>
</organism>